<dbReference type="PANTHER" id="PTHR23508">
    <property type="entry name" value="CARBOXYLIC ACID TRANSPORTER PROTEIN HOMOLOG"/>
    <property type="match status" value="1"/>
</dbReference>
<feature type="domain" description="Major facilitator superfamily (MFS) profile" evidence="6">
    <location>
        <begin position="8"/>
        <end position="418"/>
    </location>
</feature>
<dbReference type="RefSeq" id="WP_323255417.1">
    <property type="nucleotide sequence ID" value="NZ_JAYGIM010000001.1"/>
</dbReference>
<comment type="subcellular location">
    <subcellularLocation>
        <location evidence="1">Membrane</location>
        <topology evidence="1">Multi-pass membrane protein</topology>
    </subcellularLocation>
</comment>
<evidence type="ECO:0000259" key="6">
    <source>
        <dbReference type="PROSITE" id="PS50850"/>
    </source>
</evidence>
<reference evidence="7 8" key="1">
    <citation type="submission" date="2023-12" db="EMBL/GenBank/DDBJ databases">
        <title>Novel species of the genus Arcicella isolated from rivers.</title>
        <authorList>
            <person name="Lu H."/>
        </authorList>
    </citation>
    <scope>NUCLEOTIDE SEQUENCE [LARGE SCALE GENOMIC DNA]</scope>
    <source>
        <strain evidence="7 8">DC25W</strain>
    </source>
</reference>
<feature type="transmembrane region" description="Helical" evidence="5">
    <location>
        <begin position="274"/>
        <end position="296"/>
    </location>
</feature>
<keyword evidence="2 5" id="KW-0812">Transmembrane</keyword>
<evidence type="ECO:0000256" key="3">
    <source>
        <dbReference type="ARBA" id="ARBA00022989"/>
    </source>
</evidence>
<proteinExistence type="predicted"/>
<feature type="transmembrane region" description="Helical" evidence="5">
    <location>
        <begin position="97"/>
        <end position="119"/>
    </location>
</feature>
<dbReference type="InterPro" id="IPR036259">
    <property type="entry name" value="MFS_trans_sf"/>
</dbReference>
<name>A0ABU5SDH6_9BACT</name>
<keyword evidence="3 5" id="KW-1133">Transmembrane helix</keyword>
<feature type="transmembrane region" description="Helical" evidence="5">
    <location>
        <begin position="7"/>
        <end position="30"/>
    </location>
</feature>
<dbReference type="InterPro" id="IPR005829">
    <property type="entry name" value="Sugar_transporter_CS"/>
</dbReference>
<protein>
    <submittedName>
        <fullName evidence="7">MFS transporter</fullName>
    </submittedName>
</protein>
<gene>
    <name evidence="7" type="ORF">VB798_01995</name>
</gene>
<evidence type="ECO:0000313" key="8">
    <source>
        <dbReference type="Proteomes" id="UP001302222"/>
    </source>
</evidence>
<feature type="transmembrane region" description="Helical" evidence="5">
    <location>
        <begin position="305"/>
        <end position="324"/>
    </location>
</feature>
<comment type="caution">
    <text evidence="7">The sequence shown here is derived from an EMBL/GenBank/DDBJ whole genome shotgun (WGS) entry which is preliminary data.</text>
</comment>
<evidence type="ECO:0000256" key="4">
    <source>
        <dbReference type="ARBA" id="ARBA00023136"/>
    </source>
</evidence>
<dbReference type="EMBL" id="JAYGIM010000001">
    <property type="protein sequence ID" value="MEA5425325.1"/>
    <property type="molecule type" value="Genomic_DNA"/>
</dbReference>
<keyword evidence="4 5" id="KW-0472">Membrane</keyword>
<dbReference type="PROSITE" id="PS00217">
    <property type="entry name" value="SUGAR_TRANSPORT_2"/>
    <property type="match status" value="1"/>
</dbReference>
<keyword evidence="8" id="KW-1185">Reference proteome</keyword>
<feature type="transmembrane region" description="Helical" evidence="5">
    <location>
        <begin position="158"/>
        <end position="182"/>
    </location>
</feature>
<evidence type="ECO:0000256" key="2">
    <source>
        <dbReference type="ARBA" id="ARBA00022692"/>
    </source>
</evidence>
<evidence type="ECO:0000256" key="1">
    <source>
        <dbReference type="ARBA" id="ARBA00004141"/>
    </source>
</evidence>
<dbReference type="InterPro" id="IPR020846">
    <property type="entry name" value="MFS_dom"/>
</dbReference>
<dbReference type="Proteomes" id="UP001302222">
    <property type="component" value="Unassembled WGS sequence"/>
</dbReference>
<dbReference type="SUPFAM" id="SSF103473">
    <property type="entry name" value="MFS general substrate transporter"/>
    <property type="match status" value="1"/>
</dbReference>
<dbReference type="PROSITE" id="PS50850">
    <property type="entry name" value="MFS"/>
    <property type="match status" value="1"/>
</dbReference>
<accession>A0ABU5SDH6</accession>
<dbReference type="Pfam" id="PF07690">
    <property type="entry name" value="MFS_1"/>
    <property type="match status" value="1"/>
</dbReference>
<sequence length="419" mass="44889">MTGLQYATIVICFVMNMLDGMDVMVISYTAPAIAKAWDTSPQALGIVFSSGLVGMTFGAILLAPYADKIGRKSMILLSAILMGSTIFLTSFATSISYLLLCRFISGLGIGSMLASTASLTAEYTPNKTKDFWVSFVISGYPVGAVLSGLVAAKIIPQYGWTIMFQVAGYATLVAIPLIYFFLAESLSFYLKAQPKFALGKINQILLQMGVDTLVVLPDKPSEQHSKSIKSLMTKTYKIPTIQLWVALFLAFATLYFLTSWIPKLATNAGLSIELAIYSGTVFNVGAFIGIITQGYFSSKFGLKKTIGVFLILTAILMAVFQLFIGSDILLFILGLLGFGIQGGFVGLYAVAARMYPTEFRTTGVGWSIGIGRLGGIIGPALGGILIGMGLSMSANFLIYAIPTVFAGIMTLYLSSKEIS</sequence>
<dbReference type="PROSITE" id="PS00216">
    <property type="entry name" value="SUGAR_TRANSPORT_1"/>
    <property type="match status" value="1"/>
</dbReference>
<feature type="transmembrane region" description="Helical" evidence="5">
    <location>
        <begin position="363"/>
        <end position="390"/>
    </location>
</feature>
<feature type="transmembrane region" description="Helical" evidence="5">
    <location>
        <begin position="330"/>
        <end position="351"/>
    </location>
</feature>
<dbReference type="PANTHER" id="PTHR23508:SF10">
    <property type="entry name" value="CARBOXYLIC ACID TRANSPORTER PROTEIN HOMOLOG"/>
    <property type="match status" value="1"/>
</dbReference>
<evidence type="ECO:0000256" key="5">
    <source>
        <dbReference type="SAM" id="Phobius"/>
    </source>
</evidence>
<feature type="transmembrane region" description="Helical" evidence="5">
    <location>
        <begin position="131"/>
        <end position="152"/>
    </location>
</feature>
<feature type="transmembrane region" description="Helical" evidence="5">
    <location>
        <begin position="241"/>
        <end position="262"/>
    </location>
</feature>
<dbReference type="InterPro" id="IPR011701">
    <property type="entry name" value="MFS"/>
</dbReference>
<feature type="transmembrane region" description="Helical" evidence="5">
    <location>
        <begin position="74"/>
        <end position="91"/>
    </location>
</feature>
<dbReference type="Gene3D" id="1.20.1250.20">
    <property type="entry name" value="MFS general substrate transporter like domains"/>
    <property type="match status" value="1"/>
</dbReference>
<feature type="transmembrane region" description="Helical" evidence="5">
    <location>
        <begin position="42"/>
        <end position="62"/>
    </location>
</feature>
<organism evidence="7 8">
    <name type="scientific">Arcicella lustrica</name>
    <dbReference type="NCBI Taxonomy" id="2984196"/>
    <lineage>
        <taxon>Bacteria</taxon>
        <taxon>Pseudomonadati</taxon>
        <taxon>Bacteroidota</taxon>
        <taxon>Cytophagia</taxon>
        <taxon>Cytophagales</taxon>
        <taxon>Flectobacillaceae</taxon>
        <taxon>Arcicella</taxon>
    </lineage>
</organism>
<feature type="transmembrane region" description="Helical" evidence="5">
    <location>
        <begin position="396"/>
        <end position="414"/>
    </location>
</feature>
<evidence type="ECO:0000313" key="7">
    <source>
        <dbReference type="EMBL" id="MEA5425325.1"/>
    </source>
</evidence>